<feature type="region of interest" description="Disordered" evidence="1">
    <location>
        <begin position="841"/>
        <end position="875"/>
    </location>
</feature>
<accession>A0AAD8HNN2</accession>
<reference evidence="3" key="1">
    <citation type="submission" date="2023-02" db="EMBL/GenBank/DDBJ databases">
        <title>Genome of toxic invasive species Heracleum sosnowskyi carries increased number of genes despite the absence of recent whole-genome duplications.</title>
        <authorList>
            <person name="Schelkunov M."/>
            <person name="Shtratnikova V."/>
            <person name="Makarenko M."/>
            <person name="Klepikova A."/>
            <person name="Omelchenko D."/>
            <person name="Novikova G."/>
            <person name="Obukhova E."/>
            <person name="Bogdanov V."/>
            <person name="Penin A."/>
            <person name="Logacheva M."/>
        </authorList>
    </citation>
    <scope>NUCLEOTIDE SEQUENCE</scope>
    <source>
        <strain evidence="3">Hsosn_3</strain>
        <tissue evidence="3">Leaf</tissue>
    </source>
</reference>
<feature type="region of interest" description="Disordered" evidence="1">
    <location>
        <begin position="1"/>
        <end position="153"/>
    </location>
</feature>
<feature type="domain" description="Calmodulin-binding" evidence="2">
    <location>
        <begin position="888"/>
        <end position="998"/>
    </location>
</feature>
<organism evidence="3 4">
    <name type="scientific">Heracleum sosnowskyi</name>
    <dbReference type="NCBI Taxonomy" id="360622"/>
    <lineage>
        <taxon>Eukaryota</taxon>
        <taxon>Viridiplantae</taxon>
        <taxon>Streptophyta</taxon>
        <taxon>Embryophyta</taxon>
        <taxon>Tracheophyta</taxon>
        <taxon>Spermatophyta</taxon>
        <taxon>Magnoliopsida</taxon>
        <taxon>eudicotyledons</taxon>
        <taxon>Gunneridae</taxon>
        <taxon>Pentapetalae</taxon>
        <taxon>asterids</taxon>
        <taxon>campanulids</taxon>
        <taxon>Apiales</taxon>
        <taxon>Apiaceae</taxon>
        <taxon>Apioideae</taxon>
        <taxon>apioid superclade</taxon>
        <taxon>Tordylieae</taxon>
        <taxon>Tordyliinae</taxon>
        <taxon>Heracleum</taxon>
    </lineage>
</organism>
<feature type="region of interest" description="Disordered" evidence="1">
    <location>
        <begin position="806"/>
        <end position="828"/>
    </location>
</feature>
<evidence type="ECO:0000313" key="4">
    <source>
        <dbReference type="Proteomes" id="UP001237642"/>
    </source>
</evidence>
<comment type="caution">
    <text evidence="3">The sequence shown here is derived from an EMBL/GenBank/DDBJ whole genome shotgun (WGS) entry which is preliminary data.</text>
</comment>
<feature type="compositionally biased region" description="Polar residues" evidence="1">
    <location>
        <begin position="23"/>
        <end position="36"/>
    </location>
</feature>
<dbReference type="GO" id="GO:0005516">
    <property type="term" value="F:calmodulin binding"/>
    <property type="evidence" value="ECO:0007669"/>
    <property type="project" value="InterPro"/>
</dbReference>
<dbReference type="Proteomes" id="UP001237642">
    <property type="component" value="Unassembled WGS sequence"/>
</dbReference>
<feature type="compositionally biased region" description="Low complexity" evidence="1">
    <location>
        <begin position="116"/>
        <end position="126"/>
    </location>
</feature>
<keyword evidence="4" id="KW-1185">Reference proteome</keyword>
<feature type="compositionally biased region" description="Low complexity" evidence="1">
    <location>
        <begin position="415"/>
        <end position="426"/>
    </location>
</feature>
<feature type="compositionally biased region" description="Polar residues" evidence="1">
    <location>
        <begin position="809"/>
        <end position="827"/>
    </location>
</feature>
<name>A0AAD8HNN2_9APIA</name>
<dbReference type="InterPro" id="IPR012417">
    <property type="entry name" value="CaM-bd_dom_pln"/>
</dbReference>
<feature type="compositionally biased region" description="Polar residues" evidence="1">
    <location>
        <begin position="98"/>
        <end position="109"/>
    </location>
</feature>
<dbReference type="AlphaFoldDB" id="A0AAD8HNN2"/>
<reference evidence="3" key="2">
    <citation type="submission" date="2023-05" db="EMBL/GenBank/DDBJ databases">
        <authorList>
            <person name="Schelkunov M.I."/>
        </authorList>
    </citation>
    <scope>NUCLEOTIDE SEQUENCE</scope>
    <source>
        <strain evidence="3">Hsosn_3</strain>
        <tissue evidence="3">Leaf</tissue>
    </source>
</reference>
<dbReference type="PANTHER" id="PTHR33923">
    <property type="entry name" value="CALMODULIN-BINDING PROTEIN-RELATED"/>
    <property type="match status" value="1"/>
</dbReference>
<proteinExistence type="predicted"/>
<gene>
    <name evidence="3" type="ORF">POM88_036568</name>
</gene>
<evidence type="ECO:0000256" key="1">
    <source>
        <dbReference type="SAM" id="MobiDB-lite"/>
    </source>
</evidence>
<feature type="compositionally biased region" description="Acidic residues" evidence="1">
    <location>
        <begin position="859"/>
        <end position="874"/>
    </location>
</feature>
<feature type="compositionally biased region" description="Low complexity" evidence="1">
    <location>
        <begin position="137"/>
        <end position="148"/>
    </location>
</feature>
<evidence type="ECO:0000313" key="3">
    <source>
        <dbReference type="EMBL" id="KAK1370476.1"/>
    </source>
</evidence>
<protein>
    <recommendedName>
        <fullName evidence="2">Calmodulin-binding domain-containing protein</fullName>
    </recommendedName>
</protein>
<evidence type="ECO:0000259" key="2">
    <source>
        <dbReference type="SMART" id="SM01054"/>
    </source>
</evidence>
<feature type="compositionally biased region" description="Basic residues" evidence="1">
    <location>
        <begin position="38"/>
        <end position="48"/>
    </location>
</feature>
<dbReference type="EMBL" id="JAUIZM010000008">
    <property type="protein sequence ID" value="KAK1370476.1"/>
    <property type="molecule type" value="Genomic_DNA"/>
</dbReference>
<dbReference type="PANTHER" id="PTHR33923:SF2">
    <property type="entry name" value="CALMODULIN-BINDING PROTEIN-RELATED"/>
    <property type="match status" value="1"/>
</dbReference>
<feature type="region of interest" description="Disordered" evidence="1">
    <location>
        <begin position="415"/>
        <end position="443"/>
    </location>
</feature>
<dbReference type="Pfam" id="PF07839">
    <property type="entry name" value="CaM_binding"/>
    <property type="match status" value="1"/>
</dbReference>
<sequence length="1023" mass="113944">MVQRKLVNKLGIQTDHVMLEKGSSPSQNQDNMNNKGSALKKKMKKTRSTKYSDSESLRSTPVLRNKDVPQLGKPPTSDHVKSRSATPLRQSPAKAPESSPNYMKSTSSFDARKEQSQVSSQTPQSVMIRRSMSPMKSNNSGHGSGSDNKTVGGLARTSNLKLVRTLTKTPSFKPARASTKKYSPIALCEEFDGQKPTCSSTLKDSKFPAYLELSAGATESQGTSAMKVCPYTYCSLNGHHHAPVPPLKSFLAAKRRMLKAQKIMKLGCLSPRRAKSSCLSPRRAKLSCLSPRRAKSSREQTIKIEAKQVILDKIPLTKKKPMTPVMHENQTDPFVEISSNDKAGTPKGIIPDSISVKAPCSVIDFEEDPDQSCGKIAATLNDNMIFNQNGEASADINPLPIAQEDAGLGWLSIQSQSDEESQQNSQYAQSDADASDMEWEAGNHCEPNLSSVPVLKVKVTDTYNGSKFEQKSKPFNDVNNSHEEILADEVRVGSYDEKSVSSGAWSVDGDSDLDGLYQNMFFDESCLAYNDQIQGKVYSTSDALEDSTSIGEEDGHIESIETLGKENTSSHYIEEFQETTVEKKQVPEASDKIKNMNFQLGPDAIKCSTDVEEVLFELQEDRASQEEYVSWLLQNQDCNSVQDFMEQDEDEAHTDYNKIETSMEVFEFHLTNESRFSNVVSDESFMANTKNEEANQEDHDQKISIVDARDGMEEKEVLVTELFDEIQASESLEDYEQEQPIAAARDGMEEKEQLVAAKSFDEIQPVDILQEFPEPTQDMIGVSSGHIKLTDVSIDSKTNQTHADEILSHGSNGSENQEYPELNQDQPDTCKFKGSRCRYSEDQKHSGATVLRETPDQSQEADSEEGEYITEPDTAETSFIVTASTDTQINNNISNASSNPDEQMTKTVQKSSWTYGSRKPVAELEDIRDFNPREPNYLPIEPDVEAEKVDLRHQMIDERKNAEEWMVDYALRQAVTNLAPARKRKVSLLVEAFEKVLPTSKYENHPRRTSPAFALAGTIQACR</sequence>
<dbReference type="InterPro" id="IPR044681">
    <property type="entry name" value="PICBP-like"/>
</dbReference>
<dbReference type="SMART" id="SM01054">
    <property type="entry name" value="CaM_binding"/>
    <property type="match status" value="1"/>
</dbReference>